<dbReference type="EMBL" id="LR134289">
    <property type="protein sequence ID" value="VEE07161.1"/>
    <property type="molecule type" value="Genomic_DNA"/>
</dbReference>
<protein>
    <submittedName>
        <fullName evidence="1">Uncharacterized protein</fullName>
    </submittedName>
</protein>
<evidence type="ECO:0000313" key="2">
    <source>
        <dbReference type="Proteomes" id="UP000279227"/>
    </source>
</evidence>
<accession>A0A448B1T2</accession>
<evidence type="ECO:0000313" key="1">
    <source>
        <dbReference type="EMBL" id="VEE07161.1"/>
    </source>
</evidence>
<dbReference type="KEGG" id="cgle:NCTC11432_02005"/>
<proteinExistence type="predicted"/>
<organism evidence="1 2">
    <name type="scientific">Chryseobacterium gleum</name>
    <name type="common">Flavobacterium gleum</name>
    <dbReference type="NCBI Taxonomy" id="250"/>
    <lineage>
        <taxon>Bacteria</taxon>
        <taxon>Pseudomonadati</taxon>
        <taxon>Bacteroidota</taxon>
        <taxon>Flavobacteriia</taxon>
        <taxon>Flavobacteriales</taxon>
        <taxon>Weeksellaceae</taxon>
        <taxon>Chryseobacterium group</taxon>
        <taxon>Chryseobacterium</taxon>
    </lineage>
</organism>
<sequence length="39" mass="4645">MIANSFIRELQFLIMGQIKKRFSNILNYIKKAIFVKDVI</sequence>
<gene>
    <name evidence="1" type="ORF">NCTC11432_02005</name>
</gene>
<name>A0A448B1T2_CHRGE</name>
<dbReference type="Proteomes" id="UP000279227">
    <property type="component" value="Chromosome"/>
</dbReference>
<dbReference type="AlphaFoldDB" id="A0A448B1T2"/>
<reference evidence="1 2" key="1">
    <citation type="submission" date="2018-12" db="EMBL/GenBank/DDBJ databases">
        <authorList>
            <consortium name="Pathogen Informatics"/>
        </authorList>
    </citation>
    <scope>NUCLEOTIDE SEQUENCE [LARGE SCALE GENOMIC DNA]</scope>
    <source>
        <strain evidence="1 2">NCTC11432</strain>
    </source>
</reference>